<dbReference type="EMBL" id="CAMXCT030000112">
    <property type="protein sequence ID" value="CAL4761284.1"/>
    <property type="molecule type" value="Genomic_DNA"/>
</dbReference>
<proteinExistence type="predicted"/>
<reference evidence="2" key="1">
    <citation type="submission" date="2022-10" db="EMBL/GenBank/DDBJ databases">
        <authorList>
            <person name="Chen Y."/>
            <person name="Dougan E. K."/>
            <person name="Chan C."/>
            <person name="Rhodes N."/>
            <person name="Thang M."/>
        </authorList>
    </citation>
    <scope>NUCLEOTIDE SEQUENCE</scope>
</reference>
<dbReference type="AlphaFoldDB" id="A0A9P1FHD8"/>
<organism evidence="2">
    <name type="scientific">Cladocopium goreaui</name>
    <dbReference type="NCBI Taxonomy" id="2562237"/>
    <lineage>
        <taxon>Eukaryota</taxon>
        <taxon>Sar</taxon>
        <taxon>Alveolata</taxon>
        <taxon>Dinophyceae</taxon>
        <taxon>Suessiales</taxon>
        <taxon>Symbiodiniaceae</taxon>
        <taxon>Cladocopium</taxon>
    </lineage>
</organism>
<reference evidence="3" key="2">
    <citation type="submission" date="2024-04" db="EMBL/GenBank/DDBJ databases">
        <authorList>
            <person name="Chen Y."/>
            <person name="Shah S."/>
            <person name="Dougan E. K."/>
            <person name="Thang M."/>
            <person name="Chan C."/>
        </authorList>
    </citation>
    <scope>NUCLEOTIDE SEQUENCE [LARGE SCALE GENOMIC DNA]</scope>
</reference>
<evidence type="ECO:0000313" key="3">
    <source>
        <dbReference type="EMBL" id="CAL1127347.1"/>
    </source>
</evidence>
<feature type="compositionally biased region" description="Polar residues" evidence="1">
    <location>
        <begin position="1"/>
        <end position="10"/>
    </location>
</feature>
<evidence type="ECO:0000256" key="1">
    <source>
        <dbReference type="SAM" id="MobiDB-lite"/>
    </source>
</evidence>
<dbReference type="Proteomes" id="UP001152797">
    <property type="component" value="Unassembled WGS sequence"/>
</dbReference>
<comment type="caution">
    <text evidence="2">The sequence shown here is derived from an EMBL/GenBank/DDBJ whole genome shotgun (WGS) entry which is preliminary data.</text>
</comment>
<dbReference type="EMBL" id="CAMXCT010000112">
    <property type="protein sequence ID" value="CAI3973972.1"/>
    <property type="molecule type" value="Genomic_DNA"/>
</dbReference>
<protein>
    <submittedName>
        <fullName evidence="2">Uncharacterized protein</fullName>
    </submittedName>
</protein>
<dbReference type="EMBL" id="CAMXCT020000112">
    <property type="protein sequence ID" value="CAL1127347.1"/>
    <property type="molecule type" value="Genomic_DNA"/>
</dbReference>
<sequence length="126" mass="14151">MQKLNTSMRESSPRLCGPRWDGTTLKQRALARSLSMPSPSAIEMEESCPDLRKAMKAHALRKKYGRLPDGPLPQRSAKHPVGLGRYNYTVPAQALPFIQDFKPPMSEPLPMLPKAYWSPRGFACAR</sequence>
<evidence type="ECO:0000313" key="2">
    <source>
        <dbReference type="EMBL" id="CAI3973972.1"/>
    </source>
</evidence>
<feature type="region of interest" description="Disordered" evidence="1">
    <location>
        <begin position="1"/>
        <end position="22"/>
    </location>
</feature>
<keyword evidence="4" id="KW-1185">Reference proteome</keyword>
<gene>
    <name evidence="2" type="ORF">C1SCF055_LOCUS2415</name>
</gene>
<accession>A0A9P1FHD8</accession>
<name>A0A9P1FHD8_9DINO</name>
<evidence type="ECO:0000313" key="4">
    <source>
        <dbReference type="Proteomes" id="UP001152797"/>
    </source>
</evidence>